<accession>A0A433SA85</accession>
<dbReference type="Pfam" id="PF19647">
    <property type="entry name" value="Septknot"/>
    <property type="match status" value="1"/>
</dbReference>
<feature type="signal peptide" evidence="1">
    <location>
        <begin position="1"/>
        <end position="24"/>
    </location>
</feature>
<gene>
    <name evidence="3" type="ORF">CUZ56_02727</name>
</gene>
<dbReference type="RefSeq" id="WP_204250911.1">
    <property type="nucleotide sequence ID" value="NZ_PQSP01000010.1"/>
</dbReference>
<feature type="domain" description="7(1) septoil knot" evidence="2">
    <location>
        <begin position="38"/>
        <end position="111"/>
    </location>
</feature>
<evidence type="ECO:0000313" key="4">
    <source>
        <dbReference type="Proteomes" id="UP000286947"/>
    </source>
</evidence>
<evidence type="ECO:0000256" key="1">
    <source>
        <dbReference type="SAM" id="SignalP"/>
    </source>
</evidence>
<keyword evidence="4" id="KW-1185">Reference proteome</keyword>
<dbReference type="EMBL" id="PQSP01000010">
    <property type="protein sequence ID" value="RUS65641.1"/>
    <property type="molecule type" value="Genomic_DNA"/>
</dbReference>
<dbReference type="InterPro" id="IPR046148">
    <property type="entry name" value="Septknot"/>
</dbReference>
<name>A0A433SA85_9BURK</name>
<evidence type="ECO:0000259" key="2">
    <source>
        <dbReference type="Pfam" id="PF19647"/>
    </source>
</evidence>
<protein>
    <recommendedName>
        <fullName evidence="2">7(1) septoil knot domain-containing protein</fullName>
    </recommendedName>
</protein>
<sequence precursor="true">MKKAAFLSGAMLLLSICTMPVAQARQGIDKANCTYNGVPLYGNVKVVTSFADFDVQVVSSFADLHVRPDSAFASACGEWKFVENFPDFTVRYVNSFPDFTIKFVTSFPGMN</sequence>
<organism evidence="3 4">
    <name type="scientific">Saezia sanguinis</name>
    <dbReference type="NCBI Taxonomy" id="1965230"/>
    <lineage>
        <taxon>Bacteria</taxon>
        <taxon>Pseudomonadati</taxon>
        <taxon>Pseudomonadota</taxon>
        <taxon>Betaproteobacteria</taxon>
        <taxon>Burkholderiales</taxon>
        <taxon>Saeziaceae</taxon>
        <taxon>Saezia</taxon>
    </lineage>
</organism>
<dbReference type="Proteomes" id="UP000286947">
    <property type="component" value="Unassembled WGS sequence"/>
</dbReference>
<reference evidence="3 4" key="1">
    <citation type="submission" date="2018-01" db="EMBL/GenBank/DDBJ databases">
        <title>Saezia sanguinis gen. nov., sp. nov., in the order Burkholderiales isolated from human blood.</title>
        <authorList>
            <person name="Medina-Pascual M.J."/>
            <person name="Valdezate S."/>
            <person name="Monzon S."/>
            <person name="Cuesta I."/>
            <person name="Carrasco G."/>
            <person name="Villalon P."/>
            <person name="Saez-Nieto J.A."/>
        </authorList>
    </citation>
    <scope>NUCLEOTIDE SEQUENCE [LARGE SCALE GENOMIC DNA]</scope>
    <source>
        <strain evidence="3 4">CNM695-12</strain>
    </source>
</reference>
<keyword evidence="1" id="KW-0732">Signal</keyword>
<dbReference type="AlphaFoldDB" id="A0A433SA85"/>
<proteinExistence type="predicted"/>
<comment type="caution">
    <text evidence="3">The sequence shown here is derived from an EMBL/GenBank/DDBJ whole genome shotgun (WGS) entry which is preliminary data.</text>
</comment>
<feature type="chain" id="PRO_5019435922" description="7(1) septoil knot domain-containing protein" evidence="1">
    <location>
        <begin position="25"/>
        <end position="111"/>
    </location>
</feature>
<evidence type="ECO:0000313" key="3">
    <source>
        <dbReference type="EMBL" id="RUS65641.1"/>
    </source>
</evidence>